<dbReference type="Proteomes" id="UP001470230">
    <property type="component" value="Unassembled WGS sequence"/>
</dbReference>
<accession>A0ABR2KUU8</accession>
<name>A0ABR2KUU8_9EUKA</name>
<reference evidence="1 2" key="1">
    <citation type="submission" date="2024-04" db="EMBL/GenBank/DDBJ databases">
        <title>Tritrichomonas musculus Genome.</title>
        <authorList>
            <person name="Alves-Ferreira E."/>
            <person name="Grigg M."/>
            <person name="Lorenzi H."/>
            <person name="Galac M."/>
        </authorList>
    </citation>
    <scope>NUCLEOTIDE SEQUENCE [LARGE SCALE GENOMIC DNA]</scope>
    <source>
        <strain evidence="1 2">EAF2021</strain>
    </source>
</reference>
<evidence type="ECO:0000313" key="1">
    <source>
        <dbReference type="EMBL" id="KAK8894904.1"/>
    </source>
</evidence>
<proteinExistence type="predicted"/>
<evidence type="ECO:0008006" key="3">
    <source>
        <dbReference type="Google" id="ProtNLM"/>
    </source>
</evidence>
<protein>
    <recommendedName>
        <fullName evidence="3">HECT domain-containing protein</fullName>
    </recommendedName>
</protein>
<sequence>MFKPRIFRNALTEKIENDPELTLVDILLHKEFYPTIRNESDILYKRILSKKDKWFSEILNYALFGLNPPEKYANDNKIRQVNHNASNFLEGCGKKFMTYLKKTMGPDLIESSDLQKLLRDTIKSFISAKNDINQDRMLAGHFQRFIENFIRWKAFGDNPSDSLQIINQIIPFLIKNCRILAYQQLITRILCDFTGTIDGATMYSLFNQMLYLSCQSVKYIISQTADQPKNCNGLHPYDYKKNEQPFNLMKEPLPLLQFDFSQKNSQADIVDDINIQWEKEIQVEIHFDSIEDAEMQGYLLIMSIRSSVYERLDIINIFREEKNNNYRLIQSLLYCGIFSNVNSLISLEAFRLLDIIFNGLSFLDINPWLKDESEKLDKLDFYPKFAEKIIFDPKNPNLKIIRSLPIFWNHRYNIKEYKMSEEELKEYDVSDYYQKKQEKTRKREEGETPFEILQPCLLAEPPISSSLINSYVSIFIHLLKERKELRENNDHSNKTLDSMVRLDGTLIDFYRHHFNFSNQEVKFSDLFNTIIPLPSDDAYFAEEVQTSIRAPLNGFVLDFILRMLNPNENTFFDVDDDLFCTSISHCNEIKAIDNKISHILAFKDHAYLDALSENAVFNISINDNYYGDDEEEDEDNDQRPRHDIYLVK</sequence>
<organism evidence="1 2">
    <name type="scientific">Tritrichomonas musculus</name>
    <dbReference type="NCBI Taxonomy" id="1915356"/>
    <lineage>
        <taxon>Eukaryota</taxon>
        <taxon>Metamonada</taxon>
        <taxon>Parabasalia</taxon>
        <taxon>Tritrichomonadida</taxon>
        <taxon>Tritrichomonadidae</taxon>
        <taxon>Tritrichomonas</taxon>
    </lineage>
</organism>
<keyword evidence="2" id="KW-1185">Reference proteome</keyword>
<gene>
    <name evidence="1" type="ORF">M9Y10_023345</name>
</gene>
<dbReference type="EMBL" id="JAPFFF010000003">
    <property type="protein sequence ID" value="KAK8894904.1"/>
    <property type="molecule type" value="Genomic_DNA"/>
</dbReference>
<evidence type="ECO:0000313" key="2">
    <source>
        <dbReference type="Proteomes" id="UP001470230"/>
    </source>
</evidence>
<comment type="caution">
    <text evidence="1">The sequence shown here is derived from an EMBL/GenBank/DDBJ whole genome shotgun (WGS) entry which is preliminary data.</text>
</comment>